<dbReference type="Proteomes" id="UP000198648">
    <property type="component" value="Unassembled WGS sequence"/>
</dbReference>
<sequence>MNFDYNLENVNNRIADLLTVLQYDTEEVQHFTITERILINQERAAMMDFKNYLFRELDYDKVRFYRVPENIETKIQTILKNVHFKNWQPQNKDYE</sequence>
<dbReference type="EMBL" id="FOEI01000003">
    <property type="protein sequence ID" value="SEP91314.1"/>
    <property type="molecule type" value="Genomic_DNA"/>
</dbReference>
<dbReference type="RefSeq" id="WP_091467260.1">
    <property type="nucleotide sequence ID" value="NZ_FOEI01000003.1"/>
</dbReference>
<dbReference type="AlphaFoldDB" id="A0A1H9BQQ1"/>
<gene>
    <name evidence="1" type="ORF">SAMN05444005_103156</name>
</gene>
<organism evidence="1 2">
    <name type="scientific">Flavobacterium urocaniciphilum</name>
    <dbReference type="NCBI Taxonomy" id="1299341"/>
    <lineage>
        <taxon>Bacteria</taxon>
        <taxon>Pseudomonadati</taxon>
        <taxon>Bacteroidota</taxon>
        <taxon>Flavobacteriia</taxon>
        <taxon>Flavobacteriales</taxon>
        <taxon>Flavobacteriaceae</taxon>
        <taxon>Flavobacterium</taxon>
    </lineage>
</organism>
<evidence type="ECO:0000313" key="1">
    <source>
        <dbReference type="EMBL" id="SEP91314.1"/>
    </source>
</evidence>
<dbReference type="OrthoDB" id="1366430at2"/>
<protein>
    <submittedName>
        <fullName evidence="1">Uncharacterized protein</fullName>
    </submittedName>
</protein>
<name>A0A1H9BQQ1_9FLAO</name>
<dbReference type="STRING" id="1299341.SAMN05444005_103156"/>
<reference evidence="1 2" key="1">
    <citation type="submission" date="2016-10" db="EMBL/GenBank/DDBJ databases">
        <authorList>
            <person name="de Groot N.N."/>
        </authorList>
    </citation>
    <scope>NUCLEOTIDE SEQUENCE [LARGE SCALE GENOMIC DNA]</scope>
    <source>
        <strain evidence="1 2">DSM 27078</strain>
    </source>
</reference>
<evidence type="ECO:0000313" key="2">
    <source>
        <dbReference type="Proteomes" id="UP000198648"/>
    </source>
</evidence>
<proteinExistence type="predicted"/>
<accession>A0A1H9BQQ1</accession>
<keyword evidence="2" id="KW-1185">Reference proteome</keyword>